<comment type="caution">
    <text evidence="4">The sequence shown here is derived from an EMBL/GenBank/DDBJ whole genome shotgun (WGS) entry which is preliminary data.</text>
</comment>
<dbReference type="CDD" id="cd00827">
    <property type="entry name" value="init_cond_enzymes"/>
    <property type="match status" value="1"/>
</dbReference>
<dbReference type="InterPro" id="IPR016039">
    <property type="entry name" value="Thiolase-like"/>
</dbReference>
<keyword evidence="2" id="KW-0012">Acyltransferase</keyword>
<dbReference type="AlphaFoldDB" id="A0A1F5ZTF6"/>
<organism evidence="4 5">
    <name type="scientific">Candidatus Gottesmanbacteria bacterium RIFCSPHIGHO2_02_FULL_39_11</name>
    <dbReference type="NCBI Taxonomy" id="1798382"/>
    <lineage>
        <taxon>Bacteria</taxon>
        <taxon>Candidatus Gottesmaniibacteriota</taxon>
    </lineage>
</organism>
<dbReference type="STRING" id="1798382.A3D77_01590"/>
<protein>
    <submittedName>
        <fullName evidence="4">Hydroxymethylglutaryl-CoA synthase</fullName>
    </submittedName>
</protein>
<accession>A0A1F5ZTF6</accession>
<proteinExistence type="predicted"/>
<dbReference type="Gene3D" id="3.40.47.10">
    <property type="match status" value="1"/>
</dbReference>
<name>A0A1F5ZTF6_9BACT</name>
<evidence type="ECO:0000313" key="4">
    <source>
        <dbReference type="EMBL" id="OGG15701.1"/>
    </source>
</evidence>
<dbReference type="SUPFAM" id="SSF53901">
    <property type="entry name" value="Thiolase-like"/>
    <property type="match status" value="2"/>
</dbReference>
<reference evidence="4 5" key="1">
    <citation type="journal article" date="2016" name="Nat. Commun.">
        <title>Thousands of microbial genomes shed light on interconnected biogeochemical processes in an aquifer system.</title>
        <authorList>
            <person name="Anantharaman K."/>
            <person name="Brown C.T."/>
            <person name="Hug L.A."/>
            <person name="Sharon I."/>
            <person name="Castelle C.J."/>
            <person name="Probst A.J."/>
            <person name="Thomas B.C."/>
            <person name="Singh A."/>
            <person name="Wilkins M.J."/>
            <person name="Karaoz U."/>
            <person name="Brodie E.L."/>
            <person name="Williams K.H."/>
            <person name="Hubbard S.S."/>
            <person name="Banfield J.F."/>
        </authorList>
    </citation>
    <scope>NUCLEOTIDE SEQUENCE [LARGE SCALE GENOMIC DNA]</scope>
</reference>
<keyword evidence="1" id="KW-0808">Transferase</keyword>
<dbReference type="Proteomes" id="UP000176923">
    <property type="component" value="Unassembled WGS sequence"/>
</dbReference>
<dbReference type="NCBIfam" id="TIGR00748">
    <property type="entry name" value="HMG_CoA_syn_Arc"/>
    <property type="match status" value="1"/>
</dbReference>
<evidence type="ECO:0000256" key="2">
    <source>
        <dbReference type="ARBA" id="ARBA00023315"/>
    </source>
</evidence>
<dbReference type="PANTHER" id="PTHR34069:SF2">
    <property type="entry name" value="BETA-KETOACYL-[ACYL-CARRIER-PROTEIN] SYNTHASE III"/>
    <property type="match status" value="1"/>
</dbReference>
<dbReference type="NCBIfam" id="NF003274">
    <property type="entry name" value="PRK04262.1"/>
    <property type="match status" value="1"/>
</dbReference>
<dbReference type="PANTHER" id="PTHR34069">
    <property type="entry name" value="3-OXOACYL-[ACYL-CARRIER-PROTEIN] SYNTHASE 3"/>
    <property type="match status" value="1"/>
</dbReference>
<dbReference type="InterPro" id="IPR004656">
    <property type="entry name" value="HMG_CoA_Synthase"/>
</dbReference>
<evidence type="ECO:0000256" key="1">
    <source>
        <dbReference type="ARBA" id="ARBA00022679"/>
    </source>
</evidence>
<dbReference type="EMBL" id="MFJL01000019">
    <property type="protein sequence ID" value="OGG15701.1"/>
    <property type="molecule type" value="Genomic_DNA"/>
</dbReference>
<gene>
    <name evidence="4" type="ORF">A3D77_01590</name>
</gene>
<evidence type="ECO:0000259" key="3">
    <source>
        <dbReference type="Pfam" id="PF08541"/>
    </source>
</evidence>
<evidence type="ECO:0000313" key="5">
    <source>
        <dbReference type="Proteomes" id="UP000176923"/>
    </source>
</evidence>
<dbReference type="Pfam" id="PF08541">
    <property type="entry name" value="ACP_syn_III_C"/>
    <property type="match status" value="1"/>
</dbReference>
<feature type="domain" description="Beta-ketoacyl-[acyl-carrier-protein] synthase III C-terminal" evidence="3">
    <location>
        <begin position="221"/>
        <end position="302"/>
    </location>
</feature>
<sequence>MNVDILGYGMYVPYRRISVSEIASVWGKNKDEISKSLGVSQKSVPYLDEDAVTLAYEAASEAILRAQINPTEIEACFVGSESHPYAVNPTSTIVAEFLGIGHKYLAADLEFACKAATTGIIATAGLIASSQIKTGLVIGSDTAQARPHDILEYTASSASAAYILGKDKNKSIATLQGTVSYSSDTPDFWRRDGVRFPSHGGRFTGEPSYFNHVLSASKMLLEKTKTTPSDYTYAVFHMPNGKFPRAAAKRLGFSESQIAPSLIVDHIGNPYSASSLCGLGAVLDIAKPQDKIFVVSYGSGAGSDAFSFEVNSGILERRGKSKSFKDFISFTKQISYVEYLKYGGKI</sequence>
<dbReference type="InterPro" id="IPR013747">
    <property type="entry name" value="ACP_syn_III_C"/>
</dbReference>
<dbReference type="GO" id="GO:0004421">
    <property type="term" value="F:hydroxymethylglutaryl-CoA synthase activity"/>
    <property type="evidence" value="ECO:0007669"/>
    <property type="project" value="InterPro"/>
</dbReference>
<dbReference type="GO" id="GO:0044550">
    <property type="term" value="P:secondary metabolite biosynthetic process"/>
    <property type="evidence" value="ECO:0007669"/>
    <property type="project" value="TreeGrafter"/>
</dbReference>